<dbReference type="RefSeq" id="WP_036105140.1">
    <property type="nucleotide sequence ID" value="NZ_AODG01000007.1"/>
</dbReference>
<protein>
    <submittedName>
        <fullName evidence="2">Uncharacterized protein</fullName>
    </submittedName>
</protein>
<gene>
    <name evidence="2" type="ORF">LMUR_05542</name>
</gene>
<organism evidence="2 3">
    <name type="scientific">Listeria grayi FSL F6-1183</name>
    <dbReference type="NCBI Taxonomy" id="1265827"/>
    <lineage>
        <taxon>Bacteria</taxon>
        <taxon>Bacillati</taxon>
        <taxon>Bacillota</taxon>
        <taxon>Bacilli</taxon>
        <taxon>Bacillales</taxon>
        <taxon>Listeriaceae</taxon>
        <taxon>Listeria</taxon>
    </lineage>
</organism>
<reference evidence="2 3" key="1">
    <citation type="submission" date="2012-12" db="EMBL/GenBank/DDBJ databases">
        <title>Novel taxa of Listeriaceae from agricultural environments in the United States.</title>
        <authorList>
            <person name="den Bakker H.C."/>
            <person name="Allred A."/>
            <person name="Warchocki S."/>
            <person name="Wright E.M."/>
            <person name="Burrell A."/>
            <person name="Nightingale K.K."/>
            <person name="Kephart D."/>
            <person name="Wiedmann M."/>
        </authorList>
    </citation>
    <scope>NUCLEOTIDE SEQUENCE [LARGE SCALE GENOMIC DNA]</scope>
    <source>
        <strain evidence="2 3">FSL F6-1183</strain>
    </source>
</reference>
<name>A0A829R7V7_LISGR</name>
<comment type="caution">
    <text evidence="2">The sequence shown here is derived from an EMBL/GenBank/DDBJ whole genome shotgun (WGS) entry which is preliminary data.</text>
</comment>
<dbReference type="Proteomes" id="UP000019251">
    <property type="component" value="Unassembled WGS sequence"/>
</dbReference>
<evidence type="ECO:0000313" key="2">
    <source>
        <dbReference type="EMBL" id="EUJ28543.1"/>
    </source>
</evidence>
<keyword evidence="1" id="KW-0472">Membrane</keyword>
<feature type="transmembrane region" description="Helical" evidence="1">
    <location>
        <begin position="151"/>
        <end position="170"/>
    </location>
</feature>
<proteinExistence type="predicted"/>
<evidence type="ECO:0000256" key="1">
    <source>
        <dbReference type="SAM" id="Phobius"/>
    </source>
</evidence>
<accession>A0A829R7V7</accession>
<sequence length="178" mass="20685">MKKWKLSILFLISITFIFLILGTVLAFQIKHVVYSKIDNHLEFSKNSLTLRLKKTNFLHEQKQDRITKIYFTDSGKKIELADDTKTNFATLSEGSLKLNHPSTIRVGKDFFRGTLINTPYKQAHGKMVSIKVALLQKVNDQHEIIQTSWQSLIYILLLTELACLGVSYYLHRRFVRLL</sequence>
<evidence type="ECO:0000313" key="3">
    <source>
        <dbReference type="Proteomes" id="UP000019251"/>
    </source>
</evidence>
<keyword evidence="1" id="KW-1133">Transmembrane helix</keyword>
<dbReference type="EMBL" id="AODG01000007">
    <property type="protein sequence ID" value="EUJ28543.1"/>
    <property type="molecule type" value="Genomic_DNA"/>
</dbReference>
<dbReference type="AlphaFoldDB" id="A0A829R7V7"/>
<keyword evidence="1" id="KW-0812">Transmembrane</keyword>